<evidence type="ECO:0000256" key="2">
    <source>
        <dbReference type="SAM" id="SignalP"/>
    </source>
</evidence>
<dbReference type="Proteomes" id="UP001302249">
    <property type="component" value="Chromosome"/>
</dbReference>
<dbReference type="Gene3D" id="1.25.40.10">
    <property type="entry name" value="Tetratricopeptide repeat domain"/>
    <property type="match status" value="2"/>
</dbReference>
<proteinExistence type="predicted"/>
<keyword evidence="2" id="KW-0732">Signal</keyword>
<feature type="region of interest" description="Disordered" evidence="1">
    <location>
        <begin position="429"/>
        <end position="449"/>
    </location>
</feature>
<dbReference type="EMBL" id="CP135076">
    <property type="protein sequence ID" value="WNO55059.1"/>
    <property type="molecule type" value="Genomic_DNA"/>
</dbReference>
<dbReference type="Pfam" id="PF13432">
    <property type="entry name" value="TPR_16"/>
    <property type="match status" value="1"/>
</dbReference>
<evidence type="ECO:0008006" key="5">
    <source>
        <dbReference type="Google" id="ProtNLM"/>
    </source>
</evidence>
<evidence type="ECO:0000313" key="3">
    <source>
        <dbReference type="EMBL" id="WNO55059.1"/>
    </source>
</evidence>
<sequence length="449" mass="47559">MKFASKAALAVALATGMALPVIATPADAAVKQDKDEQKEAPLQVGKEFREAAVAAQTALQSGDTATAKTQIQTAASLAKTPDEKYFLASLQLPLAARENDEAMMKTALDALLASDRVQQADRAKYNFYRAQIALNEDDNAAAITYLNKSKQLGYSNPEMPLMLARAQIDSGQIQPGLQSLDEAIAAEKAAGKEVPESQYKFGWSQAYKAKDMAAATKWLMRWIDAYPTAENWRQGLVVYRDAISPSAGGLDKPARLDFFRLMRASDALAGDSDYTEYADLTNRMGLPYETIAVIDQGRADGKISSSSSALNQLYTEAKGAVKNDKSLDALRKEAMASAKGNLAAQTADAYLADGQPATAVELYNTALQKGGVEADVINTRLGIAYAKAGQTAQAEQAFAKVNGTGVRGDIADLWELWLDNRSGAAAGAGTMAGASATTGTTAATQPTGN</sequence>
<evidence type="ECO:0000313" key="4">
    <source>
        <dbReference type="Proteomes" id="UP001302249"/>
    </source>
</evidence>
<keyword evidence="4" id="KW-1185">Reference proteome</keyword>
<accession>A0ABZ0BF19</accession>
<dbReference type="SUPFAM" id="SSF81901">
    <property type="entry name" value="HCP-like"/>
    <property type="match status" value="1"/>
</dbReference>
<dbReference type="InterPro" id="IPR011990">
    <property type="entry name" value="TPR-like_helical_dom_sf"/>
</dbReference>
<protein>
    <recommendedName>
        <fullName evidence="5">Tetratricopeptide repeat protein</fullName>
    </recommendedName>
</protein>
<feature type="chain" id="PRO_5047156340" description="Tetratricopeptide repeat protein" evidence="2">
    <location>
        <begin position="24"/>
        <end position="449"/>
    </location>
</feature>
<feature type="signal peptide" evidence="2">
    <location>
        <begin position="1"/>
        <end position="23"/>
    </location>
</feature>
<evidence type="ECO:0000256" key="1">
    <source>
        <dbReference type="SAM" id="MobiDB-lite"/>
    </source>
</evidence>
<dbReference type="SUPFAM" id="SSF48452">
    <property type="entry name" value="TPR-like"/>
    <property type="match status" value="1"/>
</dbReference>
<gene>
    <name evidence="3" type="ORF">RPR59_07390</name>
</gene>
<name>A0ABZ0BF19_9SPHN</name>
<organism evidence="3 4">
    <name type="scientific">Stakelama saccharophila</name>
    <dbReference type="NCBI Taxonomy" id="3075605"/>
    <lineage>
        <taxon>Bacteria</taxon>
        <taxon>Pseudomonadati</taxon>
        <taxon>Pseudomonadota</taxon>
        <taxon>Alphaproteobacteria</taxon>
        <taxon>Sphingomonadales</taxon>
        <taxon>Sphingomonadaceae</taxon>
        <taxon>Stakelama</taxon>
    </lineage>
</organism>
<reference evidence="3 4" key="1">
    <citation type="submission" date="2023-09" db="EMBL/GenBank/DDBJ databases">
        <authorList>
            <person name="Rey-Velasco X."/>
        </authorList>
    </citation>
    <scope>NUCLEOTIDE SEQUENCE [LARGE SCALE GENOMIC DNA]</scope>
    <source>
        <strain evidence="3 4">W311</strain>
    </source>
</reference>
<dbReference type="RefSeq" id="WP_313918221.1">
    <property type="nucleotide sequence ID" value="NZ_CP135076.1"/>
</dbReference>